<reference evidence="2" key="1">
    <citation type="submission" date="2020-04" db="EMBL/GenBank/DDBJ databases">
        <authorList>
            <person name="Chiriac C."/>
            <person name="Salcher M."/>
            <person name="Ghai R."/>
            <person name="Kavagutti S V."/>
        </authorList>
    </citation>
    <scope>NUCLEOTIDE SEQUENCE</scope>
</reference>
<gene>
    <name evidence="3" type="ORF">UFOVP1017_21</name>
    <name evidence="4" type="ORF">UFOVP1168_21</name>
    <name evidence="5" type="ORF">UFOVP1617_32</name>
    <name evidence="2" type="ORF">UFOVP511_21</name>
</gene>
<dbReference type="EMBL" id="LR797483">
    <property type="protein sequence ID" value="CAB4219599.1"/>
    <property type="molecule type" value="Genomic_DNA"/>
</dbReference>
<feature type="domain" description="TubC N-terminal docking" evidence="1">
    <location>
        <begin position="14"/>
        <end position="62"/>
    </location>
</feature>
<organism evidence="2">
    <name type="scientific">uncultured Caudovirales phage</name>
    <dbReference type="NCBI Taxonomy" id="2100421"/>
    <lineage>
        <taxon>Viruses</taxon>
        <taxon>Duplodnaviria</taxon>
        <taxon>Heunggongvirae</taxon>
        <taxon>Uroviricota</taxon>
        <taxon>Caudoviricetes</taxon>
        <taxon>Peduoviridae</taxon>
        <taxon>Maltschvirus</taxon>
        <taxon>Maltschvirus maltsch</taxon>
    </lineage>
</organism>
<dbReference type="InterPro" id="IPR041464">
    <property type="entry name" value="TubC_N"/>
</dbReference>
<evidence type="ECO:0000313" key="5">
    <source>
        <dbReference type="EMBL" id="CAB4219599.1"/>
    </source>
</evidence>
<evidence type="ECO:0000313" key="3">
    <source>
        <dbReference type="EMBL" id="CAB4178508.1"/>
    </source>
</evidence>
<protein>
    <recommendedName>
        <fullName evidence="1">TubC N-terminal docking domain-containing protein</fullName>
    </recommendedName>
</protein>
<dbReference type="Pfam" id="PF18563">
    <property type="entry name" value="TubC_N"/>
    <property type="match status" value="1"/>
</dbReference>
<dbReference type="Gene3D" id="1.10.10.1830">
    <property type="entry name" value="Non-ribosomal peptide synthase, adenylation domain"/>
    <property type="match status" value="1"/>
</dbReference>
<dbReference type="EMBL" id="LR796968">
    <property type="protein sequence ID" value="CAB4178508.1"/>
    <property type="molecule type" value="Genomic_DNA"/>
</dbReference>
<proteinExistence type="predicted"/>
<evidence type="ECO:0000259" key="1">
    <source>
        <dbReference type="Pfam" id="PF18563"/>
    </source>
</evidence>
<accession>A0A6J5MQD0</accession>
<dbReference type="EMBL" id="LR796490">
    <property type="protein sequence ID" value="CAB4147270.1"/>
    <property type="molecule type" value="Genomic_DNA"/>
</dbReference>
<dbReference type="EMBL" id="LR797116">
    <property type="protein sequence ID" value="CAB4187876.1"/>
    <property type="molecule type" value="Genomic_DNA"/>
</dbReference>
<evidence type="ECO:0000313" key="4">
    <source>
        <dbReference type="EMBL" id="CAB4187876.1"/>
    </source>
</evidence>
<evidence type="ECO:0000313" key="2">
    <source>
        <dbReference type="EMBL" id="CAB4147270.1"/>
    </source>
</evidence>
<sequence length="160" mass="17306">MRDVPLPFHDDAIDLLLRLERDGFRLRADGDTLFVEPGHRLTPADGQAIRDHKADILAYLAEYDERAGIAEYDGHLSRSDAEASAVAQILAPAAQGRLEAMIERGGGDVVPVASDGPHGLGACFSCGEALAGREYGRCPPCQAAEEVYWKEKGFVDPFDP</sequence>
<dbReference type="InterPro" id="IPR044894">
    <property type="entry name" value="TubC_N_sf"/>
</dbReference>
<name>A0A6J5MQD0_9CAUD</name>